<accession>A0AAV5GW14</accession>
<keyword evidence="4" id="KW-0547">Nucleotide-binding</keyword>
<evidence type="ECO:0000256" key="5">
    <source>
        <dbReference type="ARBA" id="ARBA00022840"/>
    </source>
</evidence>
<dbReference type="Gene3D" id="2.120.10.80">
    <property type="entry name" value="Kelch-type beta propeller"/>
    <property type="match status" value="1"/>
</dbReference>
<evidence type="ECO:0000313" key="11">
    <source>
        <dbReference type="Proteomes" id="UP001342314"/>
    </source>
</evidence>
<dbReference type="EMBL" id="BQKY01000014">
    <property type="protein sequence ID" value="GJN93507.1"/>
    <property type="molecule type" value="Genomic_DNA"/>
</dbReference>
<evidence type="ECO:0000256" key="2">
    <source>
        <dbReference type="ARBA" id="ARBA00022553"/>
    </source>
</evidence>
<dbReference type="AlphaFoldDB" id="A0AAV5GW14"/>
<dbReference type="GO" id="GO:0005524">
    <property type="term" value="F:ATP binding"/>
    <property type="evidence" value="ECO:0007669"/>
    <property type="project" value="UniProtKB-KW"/>
</dbReference>
<feature type="transmembrane region" description="Helical" evidence="7">
    <location>
        <begin position="490"/>
        <end position="514"/>
    </location>
</feature>
<dbReference type="Proteomes" id="UP001342314">
    <property type="component" value="Unassembled WGS sequence"/>
</dbReference>
<dbReference type="InterPro" id="IPR049328">
    <property type="entry name" value="TM_ErbB1"/>
</dbReference>
<feature type="compositionally biased region" description="Low complexity" evidence="6">
    <location>
        <begin position="533"/>
        <end position="551"/>
    </location>
</feature>
<evidence type="ECO:0000256" key="1">
    <source>
        <dbReference type="ARBA" id="ARBA00022441"/>
    </source>
</evidence>
<evidence type="ECO:0000259" key="9">
    <source>
        <dbReference type="Pfam" id="PF21314"/>
    </source>
</evidence>
<dbReference type="PANTHER" id="PTHR46228">
    <property type="entry name" value="KELCH DOMAIN-CONTAINING PROTEIN"/>
    <property type="match status" value="1"/>
</dbReference>
<dbReference type="Pfam" id="PF24681">
    <property type="entry name" value="Kelch_KLHDC2_KLHL20_DRC7"/>
    <property type="match status" value="1"/>
</dbReference>
<gene>
    <name evidence="10" type="ORF">Rhopal_006564-T1</name>
</gene>
<feature type="chain" id="PRO_5044022783" description="Epidermal growth factor receptor-like transmembrane-juxtamembrane segment domain-containing protein" evidence="8">
    <location>
        <begin position="25"/>
        <end position="620"/>
    </location>
</feature>
<feature type="signal peptide" evidence="8">
    <location>
        <begin position="1"/>
        <end position="24"/>
    </location>
</feature>
<comment type="caution">
    <text evidence="10">The sequence shown here is derived from an EMBL/GenBank/DDBJ whole genome shotgun (WGS) entry which is preliminary data.</text>
</comment>
<keyword evidence="8" id="KW-0732">Signal</keyword>
<keyword evidence="5" id="KW-0067">ATP-binding</keyword>
<evidence type="ECO:0000256" key="3">
    <source>
        <dbReference type="ARBA" id="ARBA00022737"/>
    </source>
</evidence>
<organism evidence="10 11">
    <name type="scientific">Rhodotorula paludigena</name>
    <dbReference type="NCBI Taxonomy" id="86838"/>
    <lineage>
        <taxon>Eukaryota</taxon>
        <taxon>Fungi</taxon>
        <taxon>Dikarya</taxon>
        <taxon>Basidiomycota</taxon>
        <taxon>Pucciniomycotina</taxon>
        <taxon>Microbotryomycetes</taxon>
        <taxon>Sporidiobolales</taxon>
        <taxon>Sporidiobolaceae</taxon>
        <taxon>Rhodotorula</taxon>
    </lineage>
</organism>
<keyword evidence="7" id="KW-0472">Membrane</keyword>
<keyword evidence="1" id="KW-0880">Kelch repeat</keyword>
<keyword evidence="7" id="KW-1133">Transmembrane helix</keyword>
<keyword evidence="2" id="KW-0597">Phosphoprotein</keyword>
<dbReference type="Pfam" id="PF21314">
    <property type="entry name" value="TM_ErbB1"/>
    <property type="match status" value="1"/>
</dbReference>
<evidence type="ECO:0000256" key="6">
    <source>
        <dbReference type="SAM" id="MobiDB-lite"/>
    </source>
</evidence>
<dbReference type="InterPro" id="IPR015915">
    <property type="entry name" value="Kelch-typ_b-propeller"/>
</dbReference>
<feature type="domain" description="Epidermal growth factor receptor-like transmembrane-juxtamembrane segment" evidence="9">
    <location>
        <begin position="493"/>
        <end position="519"/>
    </location>
</feature>
<evidence type="ECO:0000313" key="10">
    <source>
        <dbReference type="EMBL" id="GJN93507.1"/>
    </source>
</evidence>
<proteinExistence type="predicted"/>
<feature type="compositionally biased region" description="Low complexity" evidence="6">
    <location>
        <begin position="454"/>
        <end position="481"/>
    </location>
</feature>
<dbReference type="PANTHER" id="PTHR46228:SF2">
    <property type="entry name" value="KELCH REPEAT PROTEIN (AFU_ORTHOLOGUE AFUA_4G14350)"/>
    <property type="match status" value="1"/>
</dbReference>
<evidence type="ECO:0000256" key="7">
    <source>
        <dbReference type="SAM" id="Phobius"/>
    </source>
</evidence>
<evidence type="ECO:0000256" key="4">
    <source>
        <dbReference type="ARBA" id="ARBA00022741"/>
    </source>
</evidence>
<keyword evidence="7" id="KW-0812">Transmembrane</keyword>
<dbReference type="SUPFAM" id="SSF117281">
    <property type="entry name" value="Kelch motif"/>
    <property type="match status" value="1"/>
</dbReference>
<sequence>MRPSSLSWAAASTLVALAAAPAFAQQQPQPNPCFRWSGQMAIANKAGASTNGTSTASTLWYQGGQAKLSSDQDSNWWTNALVSLPLDESWQTGTPPLTLVEPDSGDPISPPAVSLGAMWASADGNSLYQWGGQWSDNPDVPPPAARTWRYDIQAGEWEVVQTQGDEVGNVAEGQPAIVPGQGTDGDNVAYYSHGHQDDHTTEGWSNQIARIYLNSMIQFDLGSRTMRNITSYSSNAQTSNSSTPQTNPLSRADGSLTYVPNLGTDNKGVLVSIGGATQTQYVEDGSVLDVYDIGAAGWTRQSTLGARVGSRINHCAVRGSAKVHGQQVHHIIVYGGQRINQTDRDSDLYILTIQDNTYTWTDVGTLPGAPTGRAGHQCALSGNQLVVVGGLTRDDVLCEQPGIFVLNTSSFEWQSEYRPNSVFSTPALVANLTGGIGTGFSTSGAGSATGGDGTNDPDTSGATDGSSSGPEGDVSGGTRSDGSGGDGTNAGAIAGGVVGGIVGLALLALLAFLLMRRRRRQREAEDSEKRALAGAAVAGRSNSGSSSSGRGRFVHEKGFARESFSSGAFPPYGWDRRGSGSVQHVGPASDDVEQETAGMETFISTGLAPKRELRVVNADN</sequence>
<protein>
    <recommendedName>
        <fullName evidence="9">Epidermal growth factor receptor-like transmembrane-juxtamembrane segment domain-containing protein</fullName>
    </recommendedName>
</protein>
<feature type="compositionally biased region" description="Basic and acidic residues" evidence="6">
    <location>
        <begin position="522"/>
        <end position="531"/>
    </location>
</feature>
<keyword evidence="3" id="KW-0677">Repeat</keyword>
<keyword evidence="11" id="KW-1185">Reference proteome</keyword>
<name>A0AAV5GW14_9BASI</name>
<feature type="region of interest" description="Disordered" evidence="6">
    <location>
        <begin position="522"/>
        <end position="551"/>
    </location>
</feature>
<evidence type="ECO:0000256" key="8">
    <source>
        <dbReference type="SAM" id="SignalP"/>
    </source>
</evidence>
<feature type="region of interest" description="Disordered" evidence="6">
    <location>
        <begin position="443"/>
        <end position="485"/>
    </location>
</feature>
<reference evidence="10 11" key="1">
    <citation type="submission" date="2021-12" db="EMBL/GenBank/DDBJ databases">
        <title>High titer production of polyol ester of fatty acids by Rhodotorula paludigena BS15 towards product separation-free biomass refinery.</title>
        <authorList>
            <person name="Mano J."/>
            <person name="Ono H."/>
            <person name="Tanaka T."/>
            <person name="Naito K."/>
            <person name="Sushida H."/>
            <person name="Ike M."/>
            <person name="Tokuyasu K."/>
            <person name="Kitaoka M."/>
        </authorList>
    </citation>
    <scope>NUCLEOTIDE SEQUENCE [LARGE SCALE GENOMIC DNA]</scope>
    <source>
        <strain evidence="10 11">BS15</strain>
    </source>
</reference>